<sequence>MKKFDCITVDYIPERQLLFWKIKDTGMPNFCLSGLEEFVEFGHWIRSFFSNQKRPLQYVVSGSELDGIYNMGGDLAFFLDCIKNRKLQELQNYAHLCVDAIYNIHNGFGLPVVTVAIVEGNAYGGGFECALAHDFMLAQENAKFALPENKFNMFPGMGAHSLLTRKLNPADADELMRSNKTYTPRFLQSLGLIEKVFEVNQAVNALHQFTDNVDERFNFEYHHLKCKKMLNPISKEELLAITDIWVEASMHIGTFDLRKMEILSKAQNRRQKKINIMS</sequence>
<dbReference type="GO" id="GO:0003824">
    <property type="term" value="F:catalytic activity"/>
    <property type="evidence" value="ECO:0007669"/>
    <property type="project" value="UniProtKB-ARBA"/>
</dbReference>
<accession>A0A1M6IZ69</accession>
<dbReference type="CDD" id="cd06558">
    <property type="entry name" value="crotonase-like"/>
    <property type="match status" value="1"/>
</dbReference>
<dbReference type="GO" id="GO:0006635">
    <property type="term" value="P:fatty acid beta-oxidation"/>
    <property type="evidence" value="ECO:0007669"/>
    <property type="project" value="TreeGrafter"/>
</dbReference>
<dbReference type="Pfam" id="PF00378">
    <property type="entry name" value="ECH_1"/>
    <property type="match status" value="1"/>
</dbReference>
<name>A0A1M6IZ69_9FLAO</name>
<dbReference type="AlphaFoldDB" id="A0A1M6IZ69"/>
<dbReference type="PANTHER" id="PTHR11941:SF54">
    <property type="entry name" value="ENOYL-COA HYDRATASE, MITOCHONDRIAL"/>
    <property type="match status" value="1"/>
</dbReference>
<keyword evidence="2" id="KW-1185">Reference proteome</keyword>
<proteinExistence type="predicted"/>
<reference evidence="2" key="1">
    <citation type="submission" date="2016-11" db="EMBL/GenBank/DDBJ databases">
        <authorList>
            <person name="Varghese N."/>
            <person name="Submissions S."/>
        </authorList>
    </citation>
    <scope>NUCLEOTIDE SEQUENCE [LARGE SCALE GENOMIC DNA]</scope>
    <source>
        <strain evidence="2">DSM 22623</strain>
    </source>
</reference>
<evidence type="ECO:0000313" key="2">
    <source>
        <dbReference type="Proteomes" id="UP000184432"/>
    </source>
</evidence>
<dbReference type="NCBIfam" id="NF006452">
    <property type="entry name" value="PRK08788.1"/>
    <property type="match status" value="1"/>
</dbReference>
<dbReference type="SUPFAM" id="SSF52096">
    <property type="entry name" value="ClpP/crotonase"/>
    <property type="match status" value="1"/>
</dbReference>
<dbReference type="OrthoDB" id="9775794at2"/>
<dbReference type="Proteomes" id="UP000184432">
    <property type="component" value="Unassembled WGS sequence"/>
</dbReference>
<dbReference type="PANTHER" id="PTHR11941">
    <property type="entry name" value="ENOYL-COA HYDRATASE-RELATED"/>
    <property type="match status" value="1"/>
</dbReference>
<dbReference type="Gene3D" id="3.90.226.10">
    <property type="entry name" value="2-enoyl-CoA Hydratase, Chain A, domain 1"/>
    <property type="match status" value="1"/>
</dbReference>
<evidence type="ECO:0000313" key="1">
    <source>
        <dbReference type="EMBL" id="SHJ39746.1"/>
    </source>
</evidence>
<dbReference type="RefSeq" id="WP_073319170.1">
    <property type="nucleotide sequence ID" value="NZ_FQYP01000008.1"/>
</dbReference>
<dbReference type="InterPro" id="IPR029045">
    <property type="entry name" value="ClpP/crotonase-like_dom_sf"/>
</dbReference>
<organism evidence="1 2">
    <name type="scientific">Aquimarina spongiae</name>
    <dbReference type="NCBI Taxonomy" id="570521"/>
    <lineage>
        <taxon>Bacteria</taxon>
        <taxon>Pseudomonadati</taxon>
        <taxon>Bacteroidota</taxon>
        <taxon>Flavobacteriia</taxon>
        <taxon>Flavobacteriales</taxon>
        <taxon>Flavobacteriaceae</taxon>
        <taxon>Aquimarina</taxon>
    </lineage>
</organism>
<dbReference type="Gene3D" id="6.20.390.30">
    <property type="match status" value="1"/>
</dbReference>
<dbReference type="InterPro" id="IPR001753">
    <property type="entry name" value="Enoyl-CoA_hydra/iso"/>
</dbReference>
<dbReference type="EMBL" id="FQYP01000008">
    <property type="protein sequence ID" value="SHJ39746.1"/>
    <property type="molecule type" value="Genomic_DNA"/>
</dbReference>
<gene>
    <name evidence="1" type="ORF">SAMN04488508_108152</name>
</gene>
<protein>
    <submittedName>
        <fullName evidence="1">DSF synthase</fullName>
    </submittedName>
</protein>
<dbReference type="STRING" id="570521.SAMN04488508_108152"/>